<dbReference type="Proteomes" id="UP001500575">
    <property type="component" value="Unassembled WGS sequence"/>
</dbReference>
<reference evidence="2" key="1">
    <citation type="journal article" date="2019" name="Int. J. Syst. Evol. Microbiol.">
        <title>The Global Catalogue of Microorganisms (GCM) 10K type strain sequencing project: providing services to taxonomists for standard genome sequencing and annotation.</title>
        <authorList>
            <consortium name="The Broad Institute Genomics Platform"/>
            <consortium name="The Broad Institute Genome Sequencing Center for Infectious Disease"/>
            <person name="Wu L."/>
            <person name="Ma J."/>
        </authorList>
    </citation>
    <scope>NUCLEOTIDE SEQUENCE [LARGE SCALE GENOMIC DNA]</scope>
    <source>
        <strain evidence="2">JCM 16021</strain>
    </source>
</reference>
<comment type="caution">
    <text evidence="1">The sequence shown here is derived from an EMBL/GenBank/DDBJ whole genome shotgun (WGS) entry which is preliminary data.</text>
</comment>
<sequence length="90" mass="9790">MSRHRGVTYPLGIQIDLREPDLCRRFPAGLTGPLRYSTLGIEVAGGNLEPVEVLAVTALEPPAAAAERGRGGRRQREPGQVSQFLLVEVR</sequence>
<protein>
    <submittedName>
        <fullName evidence="1">Uncharacterized protein</fullName>
    </submittedName>
</protein>
<accession>A0ABP5KME8</accession>
<gene>
    <name evidence="1" type="ORF">GCM10009843_41410</name>
</gene>
<name>A0ABP5KME8_9ACTN</name>
<evidence type="ECO:0000313" key="2">
    <source>
        <dbReference type="Proteomes" id="UP001500575"/>
    </source>
</evidence>
<dbReference type="RefSeq" id="WP_344305769.1">
    <property type="nucleotide sequence ID" value="NZ_BAAAQQ010000014.1"/>
</dbReference>
<dbReference type="EMBL" id="BAAAQQ010000014">
    <property type="protein sequence ID" value="GAA2134684.1"/>
    <property type="molecule type" value="Genomic_DNA"/>
</dbReference>
<proteinExistence type="predicted"/>
<keyword evidence="2" id="KW-1185">Reference proteome</keyword>
<organism evidence="1 2">
    <name type="scientific">Nocardioides bigeumensis</name>
    <dbReference type="NCBI Taxonomy" id="433657"/>
    <lineage>
        <taxon>Bacteria</taxon>
        <taxon>Bacillati</taxon>
        <taxon>Actinomycetota</taxon>
        <taxon>Actinomycetes</taxon>
        <taxon>Propionibacteriales</taxon>
        <taxon>Nocardioidaceae</taxon>
        <taxon>Nocardioides</taxon>
    </lineage>
</organism>
<evidence type="ECO:0000313" key="1">
    <source>
        <dbReference type="EMBL" id="GAA2134684.1"/>
    </source>
</evidence>